<reference evidence="1 2" key="1">
    <citation type="submission" date="2016-10" db="EMBL/GenBank/DDBJ databases">
        <title>Draft Genome sequence of Alkanindiges sp. strain H1.</title>
        <authorList>
            <person name="Subhash Y."/>
            <person name="Lee S."/>
        </authorList>
    </citation>
    <scope>NUCLEOTIDE SEQUENCE [LARGE SCALE GENOMIC DNA]</scope>
    <source>
        <strain evidence="1 2">H1</strain>
    </source>
</reference>
<dbReference type="GO" id="GO:0000271">
    <property type="term" value="P:polysaccharide biosynthetic process"/>
    <property type="evidence" value="ECO:0007669"/>
    <property type="project" value="InterPro"/>
</dbReference>
<name>A0A1S8CWI5_9GAMM</name>
<dbReference type="OrthoDB" id="543755at2"/>
<dbReference type="InterPro" id="IPR007833">
    <property type="entry name" value="Capsule_polysaccharide_synth"/>
</dbReference>
<dbReference type="GO" id="GO:0015774">
    <property type="term" value="P:polysaccharide transport"/>
    <property type="evidence" value="ECO:0007669"/>
    <property type="project" value="InterPro"/>
</dbReference>
<protein>
    <recommendedName>
        <fullName evidence="3">Capsular polysaccharide biosynthesis protein</fullName>
    </recommendedName>
</protein>
<sequence length="412" mass="48317">MSLISLFTDHGKRKVDINLRLKKIRKNIADLPELIENLSILNKNKKIKKLLKDPRKFFLDSKFFPNSFEPIVNEVFNFKDGIDVVRFESFISLEDLENDRPLILIFNCNDWKREYILNYFPNNHLLFAPIKYNDKEIRLALEKIYAYKTPQSVIIWGSQHNESVLSYCRDYNISIKRVEDGFLRSAQLGVEYSRPLSLAFDSLGLYFDSYKASDVENLLNFESLENYDDYIEQSIALINLIKILKISKYNKPSLYNIEEILGPKLKKRILVIGQSRNDASLRLGGVDDYSIENMIDIVNSEHKNVEIIYKPHPDEIYKNLANLETYNNVRTLIEDVNLGDIFECVDHVYVYTSLSGMEALFYNLKVTVLGKPFYAGWGLTDDRKEISRRYRKLSLLELFYISYVLYPTYEIN</sequence>
<feature type="non-terminal residue" evidence="1">
    <location>
        <position position="412"/>
    </location>
</feature>
<comment type="caution">
    <text evidence="1">The sequence shown here is derived from an EMBL/GenBank/DDBJ whole genome shotgun (WGS) entry which is preliminary data.</text>
</comment>
<proteinExistence type="predicted"/>
<evidence type="ECO:0000313" key="1">
    <source>
        <dbReference type="EMBL" id="ONG41688.1"/>
    </source>
</evidence>
<dbReference type="AlphaFoldDB" id="A0A1S8CWI5"/>
<gene>
    <name evidence="1" type="ORF">BKE30_04520</name>
</gene>
<evidence type="ECO:0000313" key="2">
    <source>
        <dbReference type="Proteomes" id="UP000192132"/>
    </source>
</evidence>
<dbReference type="STRING" id="1907941.BKE30_04520"/>
<dbReference type="Proteomes" id="UP000192132">
    <property type="component" value="Unassembled WGS sequence"/>
</dbReference>
<accession>A0A1S8CWI5</accession>
<dbReference type="EMBL" id="MLCN01000008">
    <property type="protein sequence ID" value="ONG41688.1"/>
    <property type="molecule type" value="Genomic_DNA"/>
</dbReference>
<dbReference type="Pfam" id="PF05159">
    <property type="entry name" value="Capsule_synth"/>
    <property type="match status" value="1"/>
</dbReference>
<keyword evidence="2" id="KW-1185">Reference proteome</keyword>
<organism evidence="1 2">
    <name type="scientific">Alkanindiges hydrocarboniclasticus</name>
    <dbReference type="NCBI Taxonomy" id="1907941"/>
    <lineage>
        <taxon>Bacteria</taxon>
        <taxon>Pseudomonadati</taxon>
        <taxon>Pseudomonadota</taxon>
        <taxon>Gammaproteobacteria</taxon>
        <taxon>Moraxellales</taxon>
        <taxon>Moraxellaceae</taxon>
        <taxon>Alkanindiges</taxon>
    </lineage>
</organism>
<evidence type="ECO:0008006" key="3">
    <source>
        <dbReference type="Google" id="ProtNLM"/>
    </source>
</evidence>